<dbReference type="PROSITE" id="PS50240">
    <property type="entry name" value="TRYPSIN_DOM"/>
    <property type="match status" value="1"/>
</dbReference>
<sequence>MLPRLVSIFTLALACTALASPTTETSSKQLTKRINAGGIFRSQGFDYIVYIDRGNDANDITGCTGVLISSRHVLTQQSCLVSNPINDKQDYANMTVVISHTDSSNRRTPFNSLVSRVYTSDQFSNPQFPTSIALIRLRSVVPESVAKPVRIYAGDYKVSTPALLAGYATVGSRESSVPVTQMRYENIGISDNQFCLGANMFYNKNADICSRVLSGLNTCKADLGAPILVPVDNGGEGKGNNTNTYALLAMTSSTKSVMDESSEMACAYTGGTGFYSWVFPLIDQLAGIIGVNATQLILVNNTESQSSDAFMHPNVDFSKYTSSSGPSFALRASGAIFGSVVAAALAFANIL</sequence>
<feature type="signal peptide" evidence="2">
    <location>
        <begin position="1"/>
        <end position="19"/>
    </location>
</feature>
<feature type="chain" id="PRO_5040943470" description="Peptidase S1 domain-containing protein" evidence="2">
    <location>
        <begin position="20"/>
        <end position="351"/>
    </location>
</feature>
<reference evidence="4" key="1">
    <citation type="submission" date="2022-07" db="EMBL/GenBank/DDBJ databases">
        <title>Phylogenomic reconstructions and comparative analyses of Kickxellomycotina fungi.</title>
        <authorList>
            <person name="Reynolds N.K."/>
            <person name="Stajich J.E."/>
            <person name="Barry K."/>
            <person name="Grigoriev I.V."/>
            <person name="Crous P."/>
            <person name="Smith M.E."/>
        </authorList>
    </citation>
    <scope>NUCLEOTIDE SEQUENCE</scope>
    <source>
        <strain evidence="4">CBS 109367</strain>
    </source>
</reference>
<dbReference type="Gene3D" id="2.40.10.10">
    <property type="entry name" value="Trypsin-like serine proteases"/>
    <property type="match status" value="1"/>
</dbReference>
<keyword evidence="1" id="KW-1015">Disulfide bond</keyword>
<name>A0A9W8GQL0_9FUNG</name>
<evidence type="ECO:0000313" key="4">
    <source>
        <dbReference type="EMBL" id="KAJ2689968.1"/>
    </source>
</evidence>
<organism evidence="4 5">
    <name type="scientific">Coemansia spiralis</name>
    <dbReference type="NCBI Taxonomy" id="417178"/>
    <lineage>
        <taxon>Eukaryota</taxon>
        <taxon>Fungi</taxon>
        <taxon>Fungi incertae sedis</taxon>
        <taxon>Zoopagomycota</taxon>
        <taxon>Kickxellomycotina</taxon>
        <taxon>Kickxellomycetes</taxon>
        <taxon>Kickxellales</taxon>
        <taxon>Kickxellaceae</taxon>
        <taxon>Coemansia</taxon>
    </lineage>
</organism>
<dbReference type="Pfam" id="PF00089">
    <property type="entry name" value="Trypsin"/>
    <property type="match status" value="1"/>
</dbReference>
<accession>A0A9W8GQL0</accession>
<evidence type="ECO:0000313" key="5">
    <source>
        <dbReference type="Proteomes" id="UP001151516"/>
    </source>
</evidence>
<dbReference type="Proteomes" id="UP001151516">
    <property type="component" value="Unassembled WGS sequence"/>
</dbReference>
<dbReference type="PANTHER" id="PTHR24276">
    <property type="entry name" value="POLYSERASE-RELATED"/>
    <property type="match status" value="1"/>
</dbReference>
<dbReference type="InterPro" id="IPR050430">
    <property type="entry name" value="Peptidase_S1"/>
</dbReference>
<gene>
    <name evidence="4" type="ORF">IWW39_001079</name>
</gene>
<protein>
    <recommendedName>
        <fullName evidence="3">Peptidase S1 domain-containing protein</fullName>
    </recommendedName>
</protein>
<dbReference type="InterPro" id="IPR009003">
    <property type="entry name" value="Peptidase_S1_PA"/>
</dbReference>
<proteinExistence type="predicted"/>
<dbReference type="GO" id="GO:0006508">
    <property type="term" value="P:proteolysis"/>
    <property type="evidence" value="ECO:0007669"/>
    <property type="project" value="InterPro"/>
</dbReference>
<dbReference type="SMART" id="SM00020">
    <property type="entry name" value="Tryp_SPc"/>
    <property type="match status" value="1"/>
</dbReference>
<dbReference type="AlphaFoldDB" id="A0A9W8GQL0"/>
<dbReference type="PROSITE" id="PS51257">
    <property type="entry name" value="PROKAR_LIPOPROTEIN"/>
    <property type="match status" value="1"/>
</dbReference>
<dbReference type="OrthoDB" id="5551323at2759"/>
<dbReference type="InterPro" id="IPR001254">
    <property type="entry name" value="Trypsin_dom"/>
</dbReference>
<dbReference type="EMBL" id="JANBTX010000017">
    <property type="protein sequence ID" value="KAJ2689968.1"/>
    <property type="molecule type" value="Genomic_DNA"/>
</dbReference>
<dbReference type="SUPFAM" id="SSF50494">
    <property type="entry name" value="Trypsin-like serine proteases"/>
    <property type="match status" value="1"/>
</dbReference>
<evidence type="ECO:0000256" key="2">
    <source>
        <dbReference type="SAM" id="SignalP"/>
    </source>
</evidence>
<comment type="caution">
    <text evidence="4">The sequence shown here is derived from an EMBL/GenBank/DDBJ whole genome shotgun (WGS) entry which is preliminary data.</text>
</comment>
<evidence type="ECO:0000259" key="3">
    <source>
        <dbReference type="PROSITE" id="PS50240"/>
    </source>
</evidence>
<dbReference type="GO" id="GO:0004252">
    <property type="term" value="F:serine-type endopeptidase activity"/>
    <property type="evidence" value="ECO:0007669"/>
    <property type="project" value="InterPro"/>
</dbReference>
<dbReference type="InterPro" id="IPR043504">
    <property type="entry name" value="Peptidase_S1_PA_chymotrypsin"/>
</dbReference>
<dbReference type="PANTHER" id="PTHR24276:SF98">
    <property type="entry name" value="FI18310P1-RELATED"/>
    <property type="match status" value="1"/>
</dbReference>
<feature type="domain" description="Peptidase S1" evidence="3">
    <location>
        <begin position="34"/>
        <end position="283"/>
    </location>
</feature>
<keyword evidence="5" id="KW-1185">Reference proteome</keyword>
<keyword evidence="2" id="KW-0732">Signal</keyword>
<evidence type="ECO:0000256" key="1">
    <source>
        <dbReference type="ARBA" id="ARBA00023157"/>
    </source>
</evidence>